<dbReference type="Proteomes" id="UP000270626">
    <property type="component" value="Unassembled WGS sequence"/>
</dbReference>
<dbReference type="RefSeq" id="WP_121457932.1">
    <property type="nucleotide sequence ID" value="NZ_JAANMQ010000003.1"/>
</dbReference>
<organism evidence="2 3">
    <name type="scientific">Azonexus fungiphilus</name>
    <dbReference type="NCBI Taxonomy" id="146940"/>
    <lineage>
        <taxon>Bacteria</taxon>
        <taxon>Pseudomonadati</taxon>
        <taxon>Pseudomonadota</taxon>
        <taxon>Betaproteobacteria</taxon>
        <taxon>Rhodocyclales</taxon>
        <taxon>Azonexaceae</taxon>
        <taxon>Azonexus</taxon>
    </lineage>
</organism>
<name>A0A495WA41_9RHOO</name>
<evidence type="ECO:0000256" key="1">
    <source>
        <dbReference type="SAM" id="Phobius"/>
    </source>
</evidence>
<proteinExistence type="predicted"/>
<keyword evidence="1" id="KW-0812">Transmembrane</keyword>
<evidence type="ECO:0000313" key="3">
    <source>
        <dbReference type="Proteomes" id="UP000270626"/>
    </source>
</evidence>
<keyword evidence="3" id="KW-1185">Reference proteome</keyword>
<keyword evidence="1" id="KW-0472">Membrane</keyword>
<protein>
    <submittedName>
        <fullName evidence="2">Uncharacterized protein</fullName>
    </submittedName>
</protein>
<feature type="transmembrane region" description="Helical" evidence="1">
    <location>
        <begin position="70"/>
        <end position="92"/>
    </location>
</feature>
<evidence type="ECO:0000313" key="2">
    <source>
        <dbReference type="EMBL" id="RKT58552.1"/>
    </source>
</evidence>
<gene>
    <name evidence="2" type="ORF">DFR40_1571</name>
</gene>
<dbReference type="OrthoDB" id="8562605at2"/>
<dbReference type="AlphaFoldDB" id="A0A495WA41"/>
<dbReference type="EMBL" id="RBXP01000014">
    <property type="protein sequence ID" value="RKT58552.1"/>
    <property type="molecule type" value="Genomic_DNA"/>
</dbReference>
<sequence>MVAGDRLAVALPGWWRQMLSAQRREVQRVLGELMATRGLMPLLMKSRNGGQWTPAEKDELLLHLRRMAHLSPYMIVLLLPGSVLILPVYAWWLDRRRLRRGDPGSGDA</sequence>
<comment type="caution">
    <text evidence="2">The sequence shown here is derived from an EMBL/GenBank/DDBJ whole genome shotgun (WGS) entry which is preliminary data.</text>
</comment>
<accession>A0A495WA41</accession>
<keyword evidence="1" id="KW-1133">Transmembrane helix</keyword>
<reference evidence="2 3" key="1">
    <citation type="submission" date="2018-10" db="EMBL/GenBank/DDBJ databases">
        <title>Genomic Encyclopedia of Type Strains, Phase IV (KMG-IV): sequencing the most valuable type-strain genomes for metagenomic binning, comparative biology and taxonomic classification.</title>
        <authorList>
            <person name="Goeker M."/>
        </authorList>
    </citation>
    <scope>NUCLEOTIDE SEQUENCE [LARGE SCALE GENOMIC DNA]</scope>
    <source>
        <strain evidence="2 3">DSM 23841</strain>
    </source>
</reference>